<reference evidence="1 2" key="1">
    <citation type="submission" date="2018-03" db="EMBL/GenBank/DDBJ databases">
        <title>Finding Nemo's genes: A chromosome-scale reference assembly of the genome of the orange clownfish Amphiprion percula.</title>
        <authorList>
            <person name="Lehmann R."/>
        </authorList>
    </citation>
    <scope>NUCLEOTIDE SEQUENCE</scope>
</reference>
<dbReference type="Proteomes" id="UP000265080">
    <property type="component" value="Chromosome 10"/>
</dbReference>
<organism evidence="1 2">
    <name type="scientific">Amphiprion percula</name>
    <name type="common">Orange clownfish</name>
    <name type="synonym">Lutjanus percula</name>
    <dbReference type="NCBI Taxonomy" id="161767"/>
    <lineage>
        <taxon>Eukaryota</taxon>
        <taxon>Metazoa</taxon>
        <taxon>Chordata</taxon>
        <taxon>Craniata</taxon>
        <taxon>Vertebrata</taxon>
        <taxon>Euteleostomi</taxon>
        <taxon>Actinopterygii</taxon>
        <taxon>Neopterygii</taxon>
        <taxon>Teleostei</taxon>
        <taxon>Neoteleostei</taxon>
        <taxon>Acanthomorphata</taxon>
        <taxon>Ovalentaria</taxon>
        <taxon>Pomacentridae</taxon>
        <taxon>Amphiprion</taxon>
    </lineage>
</organism>
<dbReference type="SMART" id="SM00015">
    <property type="entry name" value="IQ"/>
    <property type="match status" value="1"/>
</dbReference>
<dbReference type="Pfam" id="PF00612">
    <property type="entry name" value="IQ"/>
    <property type="match status" value="1"/>
</dbReference>
<keyword evidence="2" id="KW-1185">Reference proteome</keyword>
<evidence type="ECO:0000313" key="2">
    <source>
        <dbReference type="Proteomes" id="UP000265080"/>
    </source>
</evidence>
<dbReference type="Ensembl" id="ENSAPET00000003152.1">
    <property type="protein sequence ID" value="ENSAPEP00000003081.1"/>
    <property type="gene ID" value="ENSAPEG00000002230.1"/>
</dbReference>
<sequence>MRLVDSALWLPCHSEPVSAEETSIMEISKEDEPELREAAIKIQAAFKGYKARKDMRPRCSWRGDHGSEERGYGGVLCLHQQCSWFCLLLCPTDSLEYVCKCLYS</sequence>
<dbReference type="GeneTree" id="ENSGT00940000177117"/>
<name>A0A3P8RSK4_AMPPE</name>
<dbReference type="CDD" id="cd23767">
    <property type="entry name" value="IQCD"/>
    <property type="match status" value="1"/>
</dbReference>
<evidence type="ECO:0000313" key="1">
    <source>
        <dbReference type="Ensembl" id="ENSAPEP00000003081.1"/>
    </source>
</evidence>
<protein>
    <submittedName>
        <fullName evidence="1">Uncharacterized protein</fullName>
    </submittedName>
</protein>
<accession>A0A3P8RSK4</accession>
<reference evidence="1" key="2">
    <citation type="submission" date="2025-08" db="UniProtKB">
        <authorList>
            <consortium name="Ensembl"/>
        </authorList>
    </citation>
    <scope>IDENTIFICATION</scope>
</reference>
<dbReference type="AlphaFoldDB" id="A0A3P8RSK4"/>
<dbReference type="PROSITE" id="PS50096">
    <property type="entry name" value="IQ"/>
    <property type="match status" value="1"/>
</dbReference>
<dbReference type="InterPro" id="IPR000048">
    <property type="entry name" value="IQ_motif_EF-hand-BS"/>
</dbReference>
<proteinExistence type="predicted"/>
<dbReference type="STRING" id="161767.ENSAPEP00000003081"/>
<dbReference type="Gene3D" id="1.20.5.190">
    <property type="match status" value="1"/>
</dbReference>
<reference evidence="1" key="3">
    <citation type="submission" date="2025-09" db="UniProtKB">
        <authorList>
            <consortium name="Ensembl"/>
        </authorList>
    </citation>
    <scope>IDENTIFICATION</scope>
</reference>